<proteinExistence type="predicted"/>
<organism evidence="1 2">
    <name type="scientific">Naganishia vaughanmartiniae</name>
    <dbReference type="NCBI Taxonomy" id="1424756"/>
    <lineage>
        <taxon>Eukaryota</taxon>
        <taxon>Fungi</taxon>
        <taxon>Dikarya</taxon>
        <taxon>Basidiomycota</taxon>
        <taxon>Agaricomycotina</taxon>
        <taxon>Tremellomycetes</taxon>
        <taxon>Filobasidiales</taxon>
        <taxon>Filobasidiaceae</taxon>
        <taxon>Naganishia</taxon>
    </lineage>
</organism>
<sequence>MTGLAGMFSNRYQFDDIPDQRGRTALVTGGTSGIEEHAKQTAESINAQIQKNSTGSPKFPSGQVVYKILDLGDLKAVEAFGQEMLHELRIQTDEEGIPEMGMGSKGRANGTKVGGLNLLICNAGIGVAAPGVTKDGLQNHWAINHLSHFLLTTTLLPLLQQTRDLPGAKDGDVRIVMQSSELHRTSPFKVSFETQDEVDDNSRDPNILYSRSKLMISASRRILFAKELARRVLTPAGDHILSIAVHPGAVATGQEAGLSEAYGLLGDALYAVSRVAFMSPDQGSESALWAATAPKVAEEPGKYQGAYLRQPDDSLGSESGQAKDEVLAKNLWELSRRVLKEKIGKDVVC</sequence>
<dbReference type="EMBL" id="JASBWU010000002">
    <property type="protein sequence ID" value="KAJ9124347.1"/>
    <property type="molecule type" value="Genomic_DNA"/>
</dbReference>
<dbReference type="Proteomes" id="UP001243375">
    <property type="component" value="Unassembled WGS sequence"/>
</dbReference>
<name>A0ACC2XM65_9TREE</name>
<reference evidence="1" key="1">
    <citation type="submission" date="2023-04" db="EMBL/GenBank/DDBJ databases">
        <title>Draft Genome sequencing of Naganishia species isolated from polar environments using Oxford Nanopore Technology.</title>
        <authorList>
            <person name="Leo P."/>
            <person name="Venkateswaran K."/>
        </authorList>
    </citation>
    <scope>NUCLEOTIDE SEQUENCE</scope>
    <source>
        <strain evidence="1">MNA-CCFEE 5425</strain>
    </source>
</reference>
<evidence type="ECO:0000313" key="1">
    <source>
        <dbReference type="EMBL" id="KAJ9124347.1"/>
    </source>
</evidence>
<protein>
    <submittedName>
        <fullName evidence="1">Uncharacterized protein</fullName>
    </submittedName>
</protein>
<keyword evidence="2" id="KW-1185">Reference proteome</keyword>
<gene>
    <name evidence="1" type="ORF">QFC22_001147</name>
</gene>
<accession>A0ACC2XM65</accession>
<comment type="caution">
    <text evidence="1">The sequence shown here is derived from an EMBL/GenBank/DDBJ whole genome shotgun (WGS) entry which is preliminary data.</text>
</comment>
<evidence type="ECO:0000313" key="2">
    <source>
        <dbReference type="Proteomes" id="UP001243375"/>
    </source>
</evidence>